<protein>
    <submittedName>
        <fullName evidence="2">Uncharacterized protein</fullName>
    </submittedName>
</protein>
<keyword evidence="3" id="KW-1185">Reference proteome</keyword>
<feature type="coiled-coil region" evidence="1">
    <location>
        <begin position="124"/>
        <end position="166"/>
    </location>
</feature>
<name>A0A9P6M1G2_9FUNG</name>
<dbReference type="Proteomes" id="UP000749646">
    <property type="component" value="Unassembled WGS sequence"/>
</dbReference>
<dbReference type="EMBL" id="JAAAHW010006477">
    <property type="protein sequence ID" value="KAF9960115.1"/>
    <property type="molecule type" value="Genomic_DNA"/>
</dbReference>
<keyword evidence="1" id="KW-0175">Coiled coil</keyword>
<evidence type="ECO:0000313" key="2">
    <source>
        <dbReference type="EMBL" id="KAF9960115.1"/>
    </source>
</evidence>
<feature type="coiled-coil region" evidence="1">
    <location>
        <begin position="199"/>
        <end position="226"/>
    </location>
</feature>
<dbReference type="OrthoDB" id="2357131at2759"/>
<gene>
    <name evidence="2" type="ORF">BGZ65_012743</name>
</gene>
<dbReference type="AlphaFoldDB" id="A0A9P6M1G2"/>
<reference evidence="2" key="1">
    <citation type="journal article" date="2020" name="Fungal Divers.">
        <title>Resolving the Mortierellaceae phylogeny through synthesis of multi-gene phylogenetics and phylogenomics.</title>
        <authorList>
            <person name="Vandepol N."/>
            <person name="Liber J."/>
            <person name="Desiro A."/>
            <person name="Na H."/>
            <person name="Kennedy M."/>
            <person name="Barry K."/>
            <person name="Grigoriev I.V."/>
            <person name="Miller A.N."/>
            <person name="O'Donnell K."/>
            <person name="Stajich J.E."/>
            <person name="Bonito G."/>
        </authorList>
    </citation>
    <scope>NUCLEOTIDE SEQUENCE</scope>
    <source>
        <strain evidence="2">MES-2147</strain>
    </source>
</reference>
<evidence type="ECO:0000256" key="1">
    <source>
        <dbReference type="SAM" id="Coils"/>
    </source>
</evidence>
<organism evidence="2 3">
    <name type="scientific">Modicella reniformis</name>
    <dbReference type="NCBI Taxonomy" id="1440133"/>
    <lineage>
        <taxon>Eukaryota</taxon>
        <taxon>Fungi</taxon>
        <taxon>Fungi incertae sedis</taxon>
        <taxon>Mucoromycota</taxon>
        <taxon>Mortierellomycotina</taxon>
        <taxon>Mortierellomycetes</taxon>
        <taxon>Mortierellales</taxon>
        <taxon>Mortierellaceae</taxon>
        <taxon>Modicella</taxon>
    </lineage>
</organism>
<proteinExistence type="predicted"/>
<dbReference type="SUPFAM" id="SSF58104">
    <property type="entry name" value="Methyl-accepting chemotaxis protein (MCP) signaling domain"/>
    <property type="match status" value="1"/>
</dbReference>
<comment type="caution">
    <text evidence="2">The sequence shown here is derived from an EMBL/GenBank/DDBJ whole genome shotgun (WGS) entry which is preliminary data.</text>
</comment>
<accession>A0A9P6M1G2</accession>
<evidence type="ECO:0000313" key="3">
    <source>
        <dbReference type="Proteomes" id="UP000749646"/>
    </source>
</evidence>
<sequence length="500" mass="57683">MNDAPLQGFRAESSSKVTFIPARHDPKSKQLILRWKDIQSCFENAKRIMNGKAVVLFLTDDDLEDLHPPRIAYHPGVILHVLVAGDSQGDSSYVEFPSSAIASEASSSRRGQAPIGGQQTHQKIDNMLEQVQQTDQRVQKQIDNILERAQQTDQQTQERINDILQKIQQTSQQTHQKIDSMLEQVQQTDKRMPQQQKQIDNILERVQQTDQQTQQLQQQMEDVLHTIQKIDLQSLQQQQQVDGIMQQGHQILQQMHEMAQDNRQEIQQTHDEIRLCLKEILQLRLQESNRFMVIKSYPPALLAMSFKELRIPRLFIVLPVTAGLVDKDENLSSLQFRLYYLCECGAHTMTGDTNGHHEIHMADHPGYDLNNHHELFDKYGSYFLTMMYMVKYGAVAAGRIVPPLQNLKITNMIDMDYGRLSQLVDTAIAYLETLHIIGSTMDSPPKWMIDPSNMVQLKSYLKVKDGKSKPGNLHPTITQDRHCYDLDNHHELFNKYESYH</sequence>
<dbReference type="Gene3D" id="1.10.287.950">
    <property type="entry name" value="Methyl-accepting chemotaxis protein"/>
    <property type="match status" value="1"/>
</dbReference>